<reference evidence="2" key="1">
    <citation type="submission" date="2013-03" db="EMBL/GenBank/DDBJ databases">
        <authorList>
            <person name="Jeffery W."/>
            <person name="Warren W."/>
            <person name="Wilson R.K."/>
        </authorList>
    </citation>
    <scope>NUCLEOTIDE SEQUENCE</scope>
    <source>
        <strain evidence="2">female</strain>
    </source>
</reference>
<dbReference type="Proteomes" id="UP000018467">
    <property type="component" value="Unassembled WGS sequence"/>
</dbReference>
<dbReference type="AlphaFoldDB" id="A0A3B1IXV0"/>
<dbReference type="GO" id="GO:0060271">
    <property type="term" value="P:cilium assembly"/>
    <property type="evidence" value="ECO:0007669"/>
    <property type="project" value="TreeGrafter"/>
</dbReference>
<protein>
    <submittedName>
        <fullName evidence="1">Si:dkey-202b22.6</fullName>
    </submittedName>
</protein>
<sequence length="168" mass="19084">EQYVVPDPPAALIRMPQTTQPKQLVSDLYPWTTVDTQQLCIQWYRLKTLHDQLISVCIEVKEDSALSASPASSTTSSISSQKKIRSSSKSLDKFETLPQRQMLLEKTKHTCTEIRNLLKPELKSHPVTEVPFEPSVQTLCDLERCFNPTTGAILKDKVLIDWLFSLLL</sequence>
<dbReference type="Ensembl" id="ENSAMXT00000044485.1">
    <property type="protein sequence ID" value="ENSAMXP00000034501.1"/>
    <property type="gene ID" value="ENSAMXG00000030484.1"/>
</dbReference>
<organism evidence="1 2">
    <name type="scientific">Astyanax mexicanus</name>
    <name type="common">Blind cave fish</name>
    <name type="synonym">Astyanax fasciatus mexicanus</name>
    <dbReference type="NCBI Taxonomy" id="7994"/>
    <lineage>
        <taxon>Eukaryota</taxon>
        <taxon>Metazoa</taxon>
        <taxon>Chordata</taxon>
        <taxon>Craniata</taxon>
        <taxon>Vertebrata</taxon>
        <taxon>Euteleostomi</taxon>
        <taxon>Actinopterygii</taxon>
        <taxon>Neopterygii</taxon>
        <taxon>Teleostei</taxon>
        <taxon>Ostariophysi</taxon>
        <taxon>Characiformes</taxon>
        <taxon>Characoidei</taxon>
        <taxon>Acestrorhamphidae</taxon>
        <taxon>Acestrorhamphinae</taxon>
        <taxon>Astyanax</taxon>
    </lineage>
</organism>
<dbReference type="InParanoid" id="A0A3B1IXV0"/>
<reference evidence="2" key="2">
    <citation type="journal article" date="2014" name="Nat. Commun.">
        <title>The cavefish genome reveals candidate genes for eye loss.</title>
        <authorList>
            <person name="McGaugh S.E."/>
            <person name="Gross J.B."/>
            <person name="Aken B."/>
            <person name="Blin M."/>
            <person name="Borowsky R."/>
            <person name="Chalopin D."/>
            <person name="Hinaux H."/>
            <person name="Jeffery W.R."/>
            <person name="Keene A."/>
            <person name="Ma L."/>
            <person name="Minx P."/>
            <person name="Murphy D."/>
            <person name="O'Quin K.E."/>
            <person name="Retaux S."/>
            <person name="Rohner N."/>
            <person name="Searle S.M."/>
            <person name="Stahl B.A."/>
            <person name="Tabin C."/>
            <person name="Volff J.N."/>
            <person name="Yoshizawa M."/>
            <person name="Warren W.C."/>
        </authorList>
    </citation>
    <scope>NUCLEOTIDE SEQUENCE [LARGE SCALE GENOMIC DNA]</scope>
    <source>
        <strain evidence="2">female</strain>
    </source>
</reference>
<dbReference type="PANTHER" id="PTHR33487:SF1">
    <property type="entry name" value="CILIA- AND FLAGELLA-ASSOCIATED PROTEIN 54"/>
    <property type="match status" value="1"/>
</dbReference>
<reference evidence="1" key="4">
    <citation type="submission" date="2025-09" db="UniProtKB">
        <authorList>
            <consortium name="Ensembl"/>
        </authorList>
    </citation>
    <scope>IDENTIFICATION</scope>
</reference>
<dbReference type="GeneTree" id="ENSGT01040000242246"/>
<reference evidence="1" key="3">
    <citation type="submission" date="2025-08" db="UniProtKB">
        <authorList>
            <consortium name="Ensembl"/>
        </authorList>
    </citation>
    <scope>IDENTIFICATION</scope>
</reference>
<proteinExistence type="predicted"/>
<accession>A0A3B1IXV0</accession>
<evidence type="ECO:0000313" key="2">
    <source>
        <dbReference type="Proteomes" id="UP000018467"/>
    </source>
</evidence>
<keyword evidence="2" id="KW-1185">Reference proteome</keyword>
<name>A0A3B1IXV0_ASTMX</name>
<dbReference type="PANTHER" id="PTHR33487">
    <property type="entry name" value="CILIA- AND FLAGELLA-ASSOCIATED PROTEIN 54"/>
    <property type="match status" value="1"/>
</dbReference>
<evidence type="ECO:0000313" key="1">
    <source>
        <dbReference type="Ensembl" id="ENSAMXP00000034501.1"/>
    </source>
</evidence>
<dbReference type="Bgee" id="ENSAMXG00000030484">
    <property type="expression patterns" value="Expressed in testis and 8 other cell types or tissues"/>
</dbReference>